<dbReference type="Gramene" id="evm.model.10.720">
    <property type="protein sequence ID" value="cds.evm.model.10.720"/>
    <property type="gene ID" value="evm.TU.10.720"/>
</dbReference>
<accession>A0A803QQ41</accession>
<name>A0A803QQ41_CANSA</name>
<organism evidence="1 2">
    <name type="scientific">Cannabis sativa</name>
    <name type="common">Hemp</name>
    <name type="synonym">Marijuana</name>
    <dbReference type="NCBI Taxonomy" id="3483"/>
    <lineage>
        <taxon>Eukaryota</taxon>
        <taxon>Viridiplantae</taxon>
        <taxon>Streptophyta</taxon>
        <taxon>Embryophyta</taxon>
        <taxon>Tracheophyta</taxon>
        <taxon>Spermatophyta</taxon>
        <taxon>Magnoliopsida</taxon>
        <taxon>eudicotyledons</taxon>
        <taxon>Gunneridae</taxon>
        <taxon>Pentapetalae</taxon>
        <taxon>rosids</taxon>
        <taxon>fabids</taxon>
        <taxon>Rosales</taxon>
        <taxon>Cannabaceae</taxon>
        <taxon>Cannabis</taxon>
    </lineage>
</organism>
<evidence type="ECO:0000313" key="2">
    <source>
        <dbReference type="Proteomes" id="UP000596661"/>
    </source>
</evidence>
<keyword evidence="2" id="KW-1185">Reference proteome</keyword>
<protein>
    <submittedName>
        <fullName evidence="1">Uncharacterized protein</fullName>
    </submittedName>
</protein>
<reference evidence="1" key="1">
    <citation type="submission" date="2021-03" db="UniProtKB">
        <authorList>
            <consortium name="EnsemblPlants"/>
        </authorList>
    </citation>
    <scope>IDENTIFICATION</scope>
</reference>
<evidence type="ECO:0000313" key="1">
    <source>
        <dbReference type="EnsemblPlants" id="cds.evm.model.10.720"/>
    </source>
</evidence>
<dbReference type="EMBL" id="UZAU01000811">
    <property type="status" value="NOT_ANNOTATED_CDS"/>
    <property type="molecule type" value="Genomic_DNA"/>
</dbReference>
<dbReference type="EnsemblPlants" id="evm.model.10.720">
    <property type="protein sequence ID" value="cds.evm.model.10.720"/>
    <property type="gene ID" value="evm.TU.10.720"/>
</dbReference>
<proteinExistence type="predicted"/>
<dbReference type="AlphaFoldDB" id="A0A803QQ41"/>
<sequence>MRRQNRVLPERNHASKRETPVLKDTLIRFESALINFYRRKSVPAKLLAPVGANLHLKIGAKSFAGAIDAPTNLLARQ</sequence>
<dbReference type="Proteomes" id="UP000596661">
    <property type="component" value="Unassembled WGS sequence"/>
</dbReference>